<protein>
    <submittedName>
        <fullName evidence="6">TetR family transcriptional regulator</fullName>
    </submittedName>
</protein>
<evidence type="ECO:0000256" key="1">
    <source>
        <dbReference type="ARBA" id="ARBA00023015"/>
    </source>
</evidence>
<evidence type="ECO:0000313" key="6">
    <source>
        <dbReference type="EMBL" id="GGB61337.1"/>
    </source>
</evidence>
<evidence type="ECO:0000256" key="2">
    <source>
        <dbReference type="ARBA" id="ARBA00023125"/>
    </source>
</evidence>
<dbReference type="EMBL" id="BMKF01000001">
    <property type="protein sequence ID" value="GGB61337.1"/>
    <property type="molecule type" value="Genomic_DNA"/>
</dbReference>
<accession>A0ABQ1J9V4</accession>
<dbReference type="Proteomes" id="UP000628854">
    <property type="component" value="Unassembled WGS sequence"/>
</dbReference>
<keyword evidence="3" id="KW-0804">Transcription</keyword>
<keyword evidence="7" id="KW-1185">Reference proteome</keyword>
<feature type="domain" description="HTH tetR-type" evidence="5">
    <location>
        <begin position="12"/>
        <end position="72"/>
    </location>
</feature>
<keyword evidence="1" id="KW-0805">Transcription regulation</keyword>
<gene>
    <name evidence="6" type="ORF">GCM10011503_07380</name>
</gene>
<dbReference type="PANTHER" id="PTHR30055:SF234">
    <property type="entry name" value="HTH-TYPE TRANSCRIPTIONAL REGULATOR BETI"/>
    <property type="match status" value="1"/>
</dbReference>
<dbReference type="RefSeq" id="WP_084393542.1">
    <property type="nucleotide sequence ID" value="NZ_BMKF01000001.1"/>
</dbReference>
<dbReference type="InterPro" id="IPR001647">
    <property type="entry name" value="HTH_TetR"/>
</dbReference>
<dbReference type="PANTHER" id="PTHR30055">
    <property type="entry name" value="HTH-TYPE TRANSCRIPTIONAL REGULATOR RUTR"/>
    <property type="match status" value="1"/>
</dbReference>
<evidence type="ECO:0000259" key="5">
    <source>
        <dbReference type="PROSITE" id="PS50977"/>
    </source>
</evidence>
<dbReference type="InterPro" id="IPR009057">
    <property type="entry name" value="Homeodomain-like_sf"/>
</dbReference>
<organism evidence="6 7">
    <name type="scientific">Henriciella pelagia</name>
    <dbReference type="NCBI Taxonomy" id="1977912"/>
    <lineage>
        <taxon>Bacteria</taxon>
        <taxon>Pseudomonadati</taxon>
        <taxon>Pseudomonadota</taxon>
        <taxon>Alphaproteobacteria</taxon>
        <taxon>Hyphomonadales</taxon>
        <taxon>Hyphomonadaceae</taxon>
        <taxon>Henriciella</taxon>
    </lineage>
</organism>
<evidence type="ECO:0000256" key="3">
    <source>
        <dbReference type="ARBA" id="ARBA00023163"/>
    </source>
</evidence>
<name>A0ABQ1J9V4_9PROT</name>
<dbReference type="InterPro" id="IPR050109">
    <property type="entry name" value="HTH-type_TetR-like_transc_reg"/>
</dbReference>
<keyword evidence="2 4" id="KW-0238">DNA-binding</keyword>
<reference evidence="7" key="1">
    <citation type="journal article" date="2019" name="Int. J. Syst. Evol. Microbiol.">
        <title>The Global Catalogue of Microorganisms (GCM) 10K type strain sequencing project: providing services to taxonomists for standard genome sequencing and annotation.</title>
        <authorList>
            <consortium name="The Broad Institute Genomics Platform"/>
            <consortium name="The Broad Institute Genome Sequencing Center for Infectious Disease"/>
            <person name="Wu L."/>
            <person name="Ma J."/>
        </authorList>
    </citation>
    <scope>NUCLEOTIDE SEQUENCE [LARGE SCALE GENOMIC DNA]</scope>
    <source>
        <strain evidence="7">CGMCC 1.15928</strain>
    </source>
</reference>
<comment type="caution">
    <text evidence="6">The sequence shown here is derived from an EMBL/GenBank/DDBJ whole genome shotgun (WGS) entry which is preliminary data.</text>
</comment>
<dbReference type="Gene3D" id="1.10.357.10">
    <property type="entry name" value="Tetracycline Repressor, domain 2"/>
    <property type="match status" value="1"/>
</dbReference>
<proteinExistence type="predicted"/>
<dbReference type="Pfam" id="PF17940">
    <property type="entry name" value="TetR_C_31"/>
    <property type="match status" value="1"/>
</dbReference>
<dbReference type="PRINTS" id="PR00455">
    <property type="entry name" value="HTHTETR"/>
</dbReference>
<dbReference type="Pfam" id="PF00440">
    <property type="entry name" value="TetR_N"/>
    <property type="match status" value="1"/>
</dbReference>
<dbReference type="InterPro" id="IPR041583">
    <property type="entry name" value="TetR_C_31"/>
</dbReference>
<sequence>MDARFGGQETTIDASERILRAAITLIGENGPDLLTHRMIAEEAGLSPGTATYHFSSLDILVERAFALYVSDYEKALIDALNARPLRTVRDVTTFLTRMTALDAGDSELARIEYAMILYARHNEALQDPVSRWSGLLQEAVADGLRKAGATSPDYIAGIAVSFCRGVEIEVLSRGGTVEESWMRSRLDAIFGLFD</sequence>
<feature type="DNA-binding region" description="H-T-H motif" evidence="4">
    <location>
        <begin position="35"/>
        <end position="54"/>
    </location>
</feature>
<evidence type="ECO:0000313" key="7">
    <source>
        <dbReference type="Proteomes" id="UP000628854"/>
    </source>
</evidence>
<dbReference type="SUPFAM" id="SSF46689">
    <property type="entry name" value="Homeodomain-like"/>
    <property type="match status" value="1"/>
</dbReference>
<dbReference type="PROSITE" id="PS50977">
    <property type="entry name" value="HTH_TETR_2"/>
    <property type="match status" value="1"/>
</dbReference>
<evidence type="ECO:0000256" key="4">
    <source>
        <dbReference type="PROSITE-ProRule" id="PRU00335"/>
    </source>
</evidence>